<dbReference type="PROSITE" id="PS50089">
    <property type="entry name" value="ZF_RING_2"/>
    <property type="match status" value="1"/>
</dbReference>
<evidence type="ECO:0000256" key="6">
    <source>
        <dbReference type="PROSITE-ProRule" id="PRU00376"/>
    </source>
</evidence>
<proteinExistence type="predicted"/>
<dbReference type="SMART" id="SM00184">
    <property type="entry name" value="RING"/>
    <property type="match status" value="1"/>
</dbReference>
<organism evidence="9 10">
    <name type="scientific">Adineta ricciae</name>
    <name type="common">Rotifer</name>
    <dbReference type="NCBI Taxonomy" id="249248"/>
    <lineage>
        <taxon>Eukaryota</taxon>
        <taxon>Metazoa</taxon>
        <taxon>Spiralia</taxon>
        <taxon>Gnathifera</taxon>
        <taxon>Rotifera</taxon>
        <taxon>Eurotatoria</taxon>
        <taxon>Bdelloidea</taxon>
        <taxon>Adinetida</taxon>
        <taxon>Adinetidae</taxon>
        <taxon>Adineta</taxon>
    </lineage>
</organism>
<evidence type="ECO:0000313" key="9">
    <source>
        <dbReference type="EMBL" id="CAF1005740.1"/>
    </source>
</evidence>
<dbReference type="OrthoDB" id="654191at2759"/>
<evidence type="ECO:0000259" key="7">
    <source>
        <dbReference type="PROSITE" id="PS50089"/>
    </source>
</evidence>
<keyword evidence="2 5" id="KW-0863">Zinc-finger</keyword>
<evidence type="ECO:0000256" key="3">
    <source>
        <dbReference type="ARBA" id="ARBA00022833"/>
    </source>
</evidence>
<dbReference type="Proteomes" id="UP000663852">
    <property type="component" value="Unassembled WGS sequence"/>
</dbReference>
<feature type="domain" description="RING-type" evidence="7">
    <location>
        <begin position="287"/>
        <end position="328"/>
    </location>
</feature>
<comment type="caution">
    <text evidence="9">The sequence shown here is derived from an EMBL/GenBank/DDBJ whole genome shotgun (WGS) entry which is preliminary data.</text>
</comment>
<dbReference type="SUPFAM" id="SSF57850">
    <property type="entry name" value="RING/U-box"/>
    <property type="match status" value="1"/>
</dbReference>
<protein>
    <submittedName>
        <fullName evidence="9">Uncharacterized protein</fullName>
    </submittedName>
</protein>
<reference evidence="9" key="1">
    <citation type="submission" date="2021-02" db="EMBL/GenBank/DDBJ databases">
        <authorList>
            <person name="Nowell W R."/>
        </authorList>
    </citation>
    <scope>NUCLEOTIDE SEQUENCE</scope>
</reference>
<keyword evidence="4 6" id="KW-0539">Nucleus</keyword>
<dbReference type="PROSITE" id="PS00518">
    <property type="entry name" value="ZF_RING_1"/>
    <property type="match status" value="1"/>
</dbReference>
<evidence type="ECO:0000256" key="5">
    <source>
        <dbReference type="PROSITE-ProRule" id="PRU00175"/>
    </source>
</evidence>
<dbReference type="GO" id="GO:0008270">
    <property type="term" value="F:zinc ion binding"/>
    <property type="evidence" value="ECO:0007669"/>
    <property type="project" value="UniProtKB-KW"/>
</dbReference>
<dbReference type="PANTHER" id="PTHR23327">
    <property type="entry name" value="RING FINGER PROTEIN 127"/>
    <property type="match status" value="1"/>
</dbReference>
<dbReference type="Pfam" id="PF15227">
    <property type="entry name" value="zf-C3HC4_4"/>
    <property type="match status" value="1"/>
</dbReference>
<feature type="domain" description="YEATS" evidence="8">
    <location>
        <begin position="368"/>
        <end position="497"/>
    </location>
</feature>
<sequence>MATNSNRRLSSEIFVFLHGFTKDSDVGGGGQIAKYIASLFHVPVEQPNLNQPSFNEFSVSNAIHVINKLFDEKQKEHHEQIQMNLIGASMGGYIAARYAELYPDRVKKLFLLCPAFGLAARWREFLSDDELEKWKSSGSHSYDGRQLHYSFLVDLTQNHPAYPQILCPTSIVHGKSDELIPIAASQQFIKEQKNKESIHLVEVDDDHHLSQNKKSLELTMGNATNHFSFCVGQSSKKVHQKRPYVSRPFWPYEHHHHLNLNETDHDMKSSRCIHVMNKNLLETYRDCPLCLKLLYEPVSTLCGHTFCLLCLERLIIASDSLLRCPICRIDLTYLRSCSNQLKPNAILHNLFREMYADEYEIRRNELDNERKNIIKKRLVIGNTHQLLSCDYHHKQHEWTLFIKFDNDDQDPNEISEYVKQVKIHLHPTFSPSQIILDQPPFRLTRIGWGVFTVHISIEFHAKWNKSDLITNWFLSFANAGSQKSLEIGFQKSTDNIN</sequence>
<evidence type="ECO:0000256" key="1">
    <source>
        <dbReference type="ARBA" id="ARBA00022723"/>
    </source>
</evidence>
<keyword evidence="3" id="KW-0862">Zinc</keyword>
<dbReference type="Gene3D" id="2.60.40.1970">
    <property type="entry name" value="YEATS domain"/>
    <property type="match status" value="1"/>
</dbReference>
<evidence type="ECO:0000256" key="4">
    <source>
        <dbReference type="ARBA" id="ARBA00023242"/>
    </source>
</evidence>
<evidence type="ECO:0000313" key="10">
    <source>
        <dbReference type="Proteomes" id="UP000663852"/>
    </source>
</evidence>
<keyword evidence="1" id="KW-0479">Metal-binding</keyword>
<dbReference type="GO" id="GO:0005634">
    <property type="term" value="C:nucleus"/>
    <property type="evidence" value="ECO:0007669"/>
    <property type="project" value="UniProtKB-SubCell"/>
</dbReference>
<dbReference type="InterPro" id="IPR013083">
    <property type="entry name" value="Znf_RING/FYVE/PHD"/>
</dbReference>
<dbReference type="PROSITE" id="PS51037">
    <property type="entry name" value="YEATS"/>
    <property type="match status" value="1"/>
</dbReference>
<dbReference type="InterPro" id="IPR029058">
    <property type="entry name" value="AB_hydrolase_fold"/>
</dbReference>
<dbReference type="EMBL" id="CAJNOJ010000063">
    <property type="protein sequence ID" value="CAF1005740.1"/>
    <property type="molecule type" value="Genomic_DNA"/>
</dbReference>
<dbReference type="InterPro" id="IPR055129">
    <property type="entry name" value="YEATS_dom"/>
</dbReference>
<gene>
    <name evidence="9" type="ORF">EDS130_LOCUS15119</name>
</gene>
<dbReference type="AlphaFoldDB" id="A0A814H8B1"/>
<comment type="subcellular location">
    <subcellularLocation>
        <location evidence="6">Nucleus</location>
    </subcellularLocation>
</comment>
<dbReference type="InterPro" id="IPR038704">
    <property type="entry name" value="YEAST_sf"/>
</dbReference>
<name>A0A814H8B1_ADIRI</name>
<evidence type="ECO:0000259" key="8">
    <source>
        <dbReference type="PROSITE" id="PS51037"/>
    </source>
</evidence>
<dbReference type="Gene3D" id="3.30.40.10">
    <property type="entry name" value="Zinc/RING finger domain, C3HC4 (zinc finger)"/>
    <property type="match status" value="1"/>
</dbReference>
<dbReference type="InterPro" id="IPR001841">
    <property type="entry name" value="Znf_RING"/>
</dbReference>
<dbReference type="Gene3D" id="3.40.50.1820">
    <property type="entry name" value="alpha/beta hydrolase"/>
    <property type="match status" value="1"/>
</dbReference>
<accession>A0A814H8B1</accession>
<dbReference type="Pfam" id="PF00561">
    <property type="entry name" value="Abhydrolase_1"/>
    <property type="match status" value="1"/>
</dbReference>
<dbReference type="SUPFAM" id="SSF53474">
    <property type="entry name" value="alpha/beta-Hydrolases"/>
    <property type="match status" value="1"/>
</dbReference>
<dbReference type="InterPro" id="IPR017907">
    <property type="entry name" value="Znf_RING_CS"/>
</dbReference>
<dbReference type="GO" id="GO:0061630">
    <property type="term" value="F:ubiquitin protein ligase activity"/>
    <property type="evidence" value="ECO:0007669"/>
    <property type="project" value="TreeGrafter"/>
</dbReference>
<dbReference type="Pfam" id="PF03366">
    <property type="entry name" value="YEATS"/>
    <property type="match status" value="1"/>
</dbReference>
<evidence type="ECO:0000256" key="2">
    <source>
        <dbReference type="ARBA" id="ARBA00022771"/>
    </source>
</evidence>
<dbReference type="CDD" id="cd16514">
    <property type="entry name" value="RING-HC_LONFs_rpt2"/>
    <property type="match status" value="1"/>
</dbReference>
<dbReference type="PANTHER" id="PTHR23327:SF42">
    <property type="entry name" value="LON PEPTIDASE N-TERMINAL DOMAIN AND RING FINGER PROTEIN C14F5.10C"/>
    <property type="match status" value="1"/>
</dbReference>
<dbReference type="InterPro" id="IPR000073">
    <property type="entry name" value="AB_hydrolase_1"/>
</dbReference>